<sequence length="428" mass="48928">MFIVSHPLTVIALDADNDGVTNTVGGSADNDESSNNDVCDNTEAASSSACDGSVNNDSRNKDDEDDDDDDLYELPDIEWCRRRPTWRNNDHDDDNDSSNHTNENYVREYCSKLLNYYPNLEILTKGRHPYLSSSYTTRYKFHDDDIFDEMEKQNDTYNNIPNILDRPLIKQLYKCMDDDDELQNELWKSSHKSNSESSRMVRPSIKKIHRRKNDNNDGDNENKIGDKDNDGLLPIMIIVEDSINEIEAQYVISLSKCLRSHPPLQEYIFEARKFEGTSRDDSGNDVTFLAGFLQILLPGIANQIHQIAYLVWNETKWGDRDIGDFAKIMQSVELTMGGSVVILTNVLRLLTWFFMPFLSLEAIYPLCGVDVKPEFRKHLCKIPNVGHPWWLIIMIGAILSTPNLHTEIPQITKLSAIKALLDAPSIWT</sequence>
<evidence type="ECO:0000256" key="1">
    <source>
        <dbReference type="SAM" id="MobiDB-lite"/>
    </source>
</evidence>
<proteinExistence type="predicted"/>
<reference evidence="2 3" key="1">
    <citation type="submission" date="2016-09" db="EMBL/GenBank/DDBJ databases">
        <title>Extensive genetic diversity and differential bi-allelic expression allows diatom success in the polar Southern Ocean.</title>
        <authorList>
            <consortium name="DOE Joint Genome Institute"/>
            <person name="Mock T."/>
            <person name="Otillar R.P."/>
            <person name="Strauss J."/>
            <person name="Dupont C."/>
            <person name="Frickenhaus S."/>
            <person name="Maumus F."/>
            <person name="Mcmullan M."/>
            <person name="Sanges R."/>
            <person name="Schmutz J."/>
            <person name="Toseland A."/>
            <person name="Valas R."/>
            <person name="Veluchamy A."/>
            <person name="Ward B.J."/>
            <person name="Allen A."/>
            <person name="Barry K."/>
            <person name="Falciatore A."/>
            <person name="Ferrante M."/>
            <person name="Fortunato A.E."/>
            <person name="Gloeckner G."/>
            <person name="Gruber A."/>
            <person name="Hipkin R."/>
            <person name="Janech M."/>
            <person name="Kroth P."/>
            <person name="Leese F."/>
            <person name="Lindquist E."/>
            <person name="Lyon B.R."/>
            <person name="Martin J."/>
            <person name="Mayer C."/>
            <person name="Parker M."/>
            <person name="Quesneville H."/>
            <person name="Raymond J."/>
            <person name="Uhlig C."/>
            <person name="Valentin K.U."/>
            <person name="Worden A.Z."/>
            <person name="Armbrust E.V."/>
            <person name="Bowler C."/>
            <person name="Green B."/>
            <person name="Moulton V."/>
            <person name="Van Oosterhout C."/>
            <person name="Grigoriev I."/>
        </authorList>
    </citation>
    <scope>NUCLEOTIDE SEQUENCE [LARGE SCALE GENOMIC DNA]</scope>
    <source>
        <strain evidence="2 3">CCMP1102</strain>
    </source>
</reference>
<name>A0A1E7EZE5_9STRA</name>
<dbReference type="Proteomes" id="UP000095751">
    <property type="component" value="Unassembled WGS sequence"/>
</dbReference>
<evidence type="ECO:0000313" key="3">
    <source>
        <dbReference type="Proteomes" id="UP000095751"/>
    </source>
</evidence>
<dbReference type="InParanoid" id="A0A1E7EZE5"/>
<organism evidence="2 3">
    <name type="scientific">Fragilariopsis cylindrus CCMP1102</name>
    <dbReference type="NCBI Taxonomy" id="635003"/>
    <lineage>
        <taxon>Eukaryota</taxon>
        <taxon>Sar</taxon>
        <taxon>Stramenopiles</taxon>
        <taxon>Ochrophyta</taxon>
        <taxon>Bacillariophyta</taxon>
        <taxon>Bacillariophyceae</taxon>
        <taxon>Bacillariophycidae</taxon>
        <taxon>Bacillariales</taxon>
        <taxon>Bacillariaceae</taxon>
        <taxon>Fragilariopsis</taxon>
    </lineage>
</organism>
<dbReference type="EMBL" id="KV784369">
    <property type="protein sequence ID" value="OEU11209.1"/>
    <property type="molecule type" value="Genomic_DNA"/>
</dbReference>
<feature type="region of interest" description="Disordered" evidence="1">
    <location>
        <begin position="17"/>
        <end position="71"/>
    </location>
</feature>
<evidence type="ECO:0000313" key="2">
    <source>
        <dbReference type="EMBL" id="OEU11209.1"/>
    </source>
</evidence>
<gene>
    <name evidence="2" type="ORF">FRACYDRAFT_246322</name>
</gene>
<accession>A0A1E7EZE5</accession>
<dbReference type="KEGG" id="fcy:FRACYDRAFT_246322"/>
<keyword evidence="3" id="KW-1185">Reference proteome</keyword>
<protein>
    <submittedName>
        <fullName evidence="2">Uncharacterized protein</fullName>
    </submittedName>
</protein>
<feature type="region of interest" description="Disordered" evidence="1">
    <location>
        <begin position="186"/>
        <end position="226"/>
    </location>
</feature>
<feature type="compositionally biased region" description="Polar residues" evidence="1">
    <location>
        <begin position="35"/>
        <end position="57"/>
    </location>
</feature>
<dbReference type="AlphaFoldDB" id="A0A1E7EZE5"/>